<keyword evidence="3" id="KW-1185">Reference proteome</keyword>
<evidence type="ECO:0000313" key="2">
    <source>
        <dbReference type="EMBL" id="SFD10404.1"/>
    </source>
</evidence>
<protein>
    <recommendedName>
        <fullName evidence="4">Lipoprotein</fullName>
    </recommendedName>
</protein>
<feature type="coiled-coil region" evidence="1">
    <location>
        <begin position="17"/>
        <end position="44"/>
    </location>
</feature>
<evidence type="ECO:0000313" key="3">
    <source>
        <dbReference type="Proteomes" id="UP000199439"/>
    </source>
</evidence>
<dbReference type="RefSeq" id="WP_092850946.1">
    <property type="nucleotide sequence ID" value="NZ_FOMI01000004.1"/>
</dbReference>
<reference evidence="3" key="1">
    <citation type="submission" date="2016-10" db="EMBL/GenBank/DDBJ databases">
        <authorList>
            <person name="Varghese N."/>
            <person name="Submissions S."/>
        </authorList>
    </citation>
    <scope>NUCLEOTIDE SEQUENCE [LARGE SCALE GENOMIC DNA]</scope>
    <source>
        <strain evidence="3">DSM 25730</strain>
    </source>
</reference>
<dbReference type="Proteomes" id="UP000199439">
    <property type="component" value="Unassembled WGS sequence"/>
</dbReference>
<gene>
    <name evidence="2" type="ORF">SAMN04487987_1046</name>
</gene>
<dbReference type="AlphaFoldDB" id="A0A1I1PKL7"/>
<accession>A0A1I1PKL7</accession>
<dbReference type="STRING" id="870482.SAMN04487987_1046"/>
<keyword evidence="1" id="KW-0175">Coiled coil</keyword>
<dbReference type="OrthoDB" id="1445728at2"/>
<dbReference type="PROSITE" id="PS51257">
    <property type="entry name" value="PROKAR_LIPOPROTEIN"/>
    <property type="match status" value="1"/>
</dbReference>
<evidence type="ECO:0000256" key="1">
    <source>
        <dbReference type="SAM" id="Coils"/>
    </source>
</evidence>
<sequence length="154" mass="17898">MKKTNFGLILILLTFFFSCNEKKISELNNRITELETQNKKLTDSISKSDYYKVLSSNIVGLTAKPEFIVNEKSEVKFLFNYPEKLLTYNVYTTTSDGKPDKLVYENLTDNEFMYSFIPEKAGEHNIKLVAVFKMNNKENEEIHVPTNLYVTVKE</sequence>
<evidence type="ECO:0008006" key="4">
    <source>
        <dbReference type="Google" id="ProtNLM"/>
    </source>
</evidence>
<dbReference type="EMBL" id="FOMI01000004">
    <property type="protein sequence ID" value="SFD10404.1"/>
    <property type="molecule type" value="Genomic_DNA"/>
</dbReference>
<proteinExistence type="predicted"/>
<organism evidence="2 3">
    <name type="scientific">Algibacter pectinivorans</name>
    <dbReference type="NCBI Taxonomy" id="870482"/>
    <lineage>
        <taxon>Bacteria</taxon>
        <taxon>Pseudomonadati</taxon>
        <taxon>Bacteroidota</taxon>
        <taxon>Flavobacteriia</taxon>
        <taxon>Flavobacteriales</taxon>
        <taxon>Flavobacteriaceae</taxon>
        <taxon>Algibacter</taxon>
    </lineage>
</organism>
<name>A0A1I1PKL7_9FLAO</name>